<evidence type="ECO:0000256" key="1">
    <source>
        <dbReference type="SAM" id="MobiDB-lite"/>
    </source>
</evidence>
<gene>
    <name evidence="2" type="ORF">WMY93_000328</name>
</gene>
<dbReference type="AlphaFoldDB" id="A0AAW0Q957"/>
<sequence length="105" mass="11632">MTCTRSPSSHDLFQESLHHVTCTISPPSRDLYQESPHHLSITAEALKPRLFTLSPSSSVSQTKPRATRDSSRCVHETLQLRPAVGAEEVGLKWTDSPLTHTADKL</sequence>
<name>A0AAW0Q957_9GOBI</name>
<reference evidence="3" key="1">
    <citation type="submission" date="2024-04" db="EMBL/GenBank/DDBJ databases">
        <title>Salinicola lusitanus LLJ914,a marine bacterium isolated from the Okinawa Trough.</title>
        <authorList>
            <person name="Li J."/>
        </authorList>
    </citation>
    <scope>NUCLEOTIDE SEQUENCE [LARGE SCALE GENOMIC DNA]</scope>
</reference>
<feature type="compositionally biased region" description="Polar residues" evidence="1">
    <location>
        <begin position="54"/>
        <end position="64"/>
    </location>
</feature>
<organism evidence="2 3">
    <name type="scientific">Mugilogobius chulae</name>
    <name type="common">yellowstripe goby</name>
    <dbReference type="NCBI Taxonomy" id="88201"/>
    <lineage>
        <taxon>Eukaryota</taxon>
        <taxon>Metazoa</taxon>
        <taxon>Chordata</taxon>
        <taxon>Craniata</taxon>
        <taxon>Vertebrata</taxon>
        <taxon>Euteleostomi</taxon>
        <taxon>Actinopterygii</taxon>
        <taxon>Neopterygii</taxon>
        <taxon>Teleostei</taxon>
        <taxon>Neoteleostei</taxon>
        <taxon>Acanthomorphata</taxon>
        <taxon>Gobiaria</taxon>
        <taxon>Gobiiformes</taxon>
        <taxon>Gobioidei</taxon>
        <taxon>Gobiidae</taxon>
        <taxon>Gobionellinae</taxon>
        <taxon>Mugilogobius</taxon>
    </lineage>
</organism>
<evidence type="ECO:0000313" key="3">
    <source>
        <dbReference type="Proteomes" id="UP001460270"/>
    </source>
</evidence>
<proteinExistence type="predicted"/>
<keyword evidence="3" id="KW-1185">Reference proteome</keyword>
<feature type="region of interest" description="Disordered" evidence="1">
    <location>
        <begin position="54"/>
        <end position="73"/>
    </location>
</feature>
<dbReference type="EMBL" id="JBBPFD010000001">
    <property type="protein sequence ID" value="KAK7944600.1"/>
    <property type="molecule type" value="Genomic_DNA"/>
</dbReference>
<dbReference type="Proteomes" id="UP001460270">
    <property type="component" value="Unassembled WGS sequence"/>
</dbReference>
<accession>A0AAW0Q957</accession>
<evidence type="ECO:0000313" key="2">
    <source>
        <dbReference type="EMBL" id="KAK7944600.1"/>
    </source>
</evidence>
<protein>
    <submittedName>
        <fullName evidence="2">Uncharacterized protein</fullName>
    </submittedName>
</protein>
<comment type="caution">
    <text evidence="2">The sequence shown here is derived from an EMBL/GenBank/DDBJ whole genome shotgun (WGS) entry which is preliminary data.</text>
</comment>